<name>G3BAA0_CANTC</name>
<reference evidence="4 5" key="1">
    <citation type="journal article" date="2011" name="Proc. Natl. Acad. Sci. U.S.A.">
        <title>Comparative genomics of xylose-fermenting fungi for enhanced biofuel production.</title>
        <authorList>
            <person name="Wohlbach D.J."/>
            <person name="Kuo A."/>
            <person name="Sato T.K."/>
            <person name="Potts K.M."/>
            <person name="Salamov A.A."/>
            <person name="LaButti K.M."/>
            <person name="Sun H."/>
            <person name="Clum A."/>
            <person name="Pangilinan J.L."/>
            <person name="Lindquist E.A."/>
            <person name="Lucas S."/>
            <person name="Lapidus A."/>
            <person name="Jin M."/>
            <person name="Gunawan C."/>
            <person name="Balan V."/>
            <person name="Dale B.E."/>
            <person name="Jeffries T.W."/>
            <person name="Zinkel R."/>
            <person name="Barry K.W."/>
            <person name="Grigoriev I.V."/>
            <person name="Gasch A.P."/>
        </authorList>
    </citation>
    <scope>NUCLEOTIDE SEQUENCE [LARGE SCALE GENOMIC DNA]</scope>
    <source>
        <strain evidence="5">ATCC 10573 / BCRC 21748 / CBS 615 / JCM 9827 / NBRC 10315 / NRRL Y-1498 / VKM Y-70</strain>
    </source>
</reference>
<evidence type="ECO:0000313" key="4">
    <source>
        <dbReference type="EMBL" id="EGV61390.1"/>
    </source>
</evidence>
<dbReference type="PANTHER" id="PTHR13303">
    <property type="entry name" value="PREFOLDIN SUBUNIT 2"/>
    <property type="match status" value="1"/>
</dbReference>
<dbReference type="GeneID" id="18250382"/>
<proteinExistence type="inferred from homology"/>
<dbReference type="OrthoDB" id="29646at2759"/>
<dbReference type="InterPro" id="IPR002777">
    <property type="entry name" value="PFD_beta-like"/>
</dbReference>
<dbReference type="InterPro" id="IPR027235">
    <property type="entry name" value="PFD2"/>
</dbReference>
<evidence type="ECO:0000256" key="1">
    <source>
        <dbReference type="ARBA" id="ARBA00008045"/>
    </source>
</evidence>
<dbReference type="Pfam" id="PF01920">
    <property type="entry name" value="Prefoldin_2"/>
    <property type="match status" value="1"/>
</dbReference>
<dbReference type="GO" id="GO:0016272">
    <property type="term" value="C:prefoldin complex"/>
    <property type="evidence" value="ECO:0007669"/>
    <property type="project" value="InterPro"/>
</dbReference>
<evidence type="ECO:0000256" key="3">
    <source>
        <dbReference type="SAM" id="Coils"/>
    </source>
</evidence>
<protein>
    <submittedName>
        <fullName evidence="4">Prefoldin</fullName>
    </submittedName>
</protein>
<evidence type="ECO:0000256" key="2">
    <source>
        <dbReference type="ARBA" id="ARBA00023186"/>
    </source>
</evidence>
<dbReference type="Proteomes" id="UP000000707">
    <property type="component" value="Unassembled WGS sequence"/>
</dbReference>
<dbReference type="HOGENOM" id="CLU_113004_1_1_1"/>
<dbReference type="SUPFAM" id="SSF46579">
    <property type="entry name" value="Prefoldin"/>
    <property type="match status" value="1"/>
</dbReference>
<dbReference type="Gene3D" id="1.10.287.370">
    <property type="match status" value="1"/>
</dbReference>
<organism evidence="5">
    <name type="scientific">Candida tenuis (strain ATCC 10573 / BCRC 21748 / CBS 615 / JCM 9827 / NBRC 10315 / NRRL Y-1498 / VKM Y-70)</name>
    <name type="common">Yeast</name>
    <name type="synonym">Yamadazyma tenuis</name>
    <dbReference type="NCBI Taxonomy" id="590646"/>
    <lineage>
        <taxon>Eukaryota</taxon>
        <taxon>Fungi</taxon>
        <taxon>Dikarya</taxon>
        <taxon>Ascomycota</taxon>
        <taxon>Saccharomycotina</taxon>
        <taxon>Pichiomycetes</taxon>
        <taxon>Debaryomycetaceae</taxon>
        <taxon>Yamadazyma</taxon>
    </lineage>
</organism>
<accession>G3BAA0</accession>
<feature type="coiled-coil region" evidence="3">
    <location>
        <begin position="14"/>
        <end position="41"/>
    </location>
</feature>
<dbReference type="GO" id="GO:0006457">
    <property type="term" value="P:protein folding"/>
    <property type="evidence" value="ECO:0007669"/>
    <property type="project" value="InterPro"/>
</dbReference>
<gene>
    <name evidence="4" type="ORF">CANTEDRAFT_94300</name>
</gene>
<comment type="similarity">
    <text evidence="1">Belongs to the prefoldin subunit beta family.</text>
</comment>
<feature type="coiled-coil region" evidence="3">
    <location>
        <begin position="82"/>
        <end position="109"/>
    </location>
</feature>
<dbReference type="InterPro" id="IPR009053">
    <property type="entry name" value="Prefoldin"/>
</dbReference>
<dbReference type="eggNOG" id="KOG4098">
    <property type="taxonomic scope" value="Eukaryota"/>
</dbReference>
<keyword evidence="3" id="KW-0175">Coiled coil</keyword>
<keyword evidence="2" id="KW-0143">Chaperone</keyword>
<dbReference type="AlphaFoldDB" id="G3BAA0"/>
<sequence>MENEPRSGTDEQKSAALQQQYNKLQADIADMQEQLGTIQAQLQEYVIVDKTLTSISPDHRAGRKCFKMIGGVLVEKTVDEVIKLLDADIKSLQQQRESHEKSVASARTSLESWIKNNHIKIIRQ</sequence>
<dbReference type="EMBL" id="GL996527">
    <property type="protein sequence ID" value="EGV61390.1"/>
    <property type="molecule type" value="Genomic_DNA"/>
</dbReference>
<dbReference type="KEGG" id="cten:18250382"/>
<dbReference type="STRING" id="590646.G3BAA0"/>
<evidence type="ECO:0000313" key="5">
    <source>
        <dbReference type="Proteomes" id="UP000000707"/>
    </source>
</evidence>
<dbReference type="GO" id="GO:0051082">
    <property type="term" value="F:unfolded protein binding"/>
    <property type="evidence" value="ECO:0007669"/>
    <property type="project" value="InterPro"/>
</dbReference>
<keyword evidence="5" id="KW-1185">Reference proteome</keyword>